<evidence type="ECO:0000256" key="3">
    <source>
        <dbReference type="ARBA" id="ARBA00022842"/>
    </source>
</evidence>
<evidence type="ECO:0000313" key="8">
    <source>
        <dbReference type="Proteomes" id="UP000825434"/>
    </source>
</evidence>
<feature type="region of interest" description="Disordered" evidence="5">
    <location>
        <begin position="52"/>
        <end position="95"/>
    </location>
</feature>
<feature type="domain" description="RNase H type-1" evidence="6">
    <location>
        <begin position="128"/>
        <end position="295"/>
    </location>
</feature>
<comment type="similarity">
    <text evidence="2 4">Belongs to the RNase H family.</text>
</comment>
<reference evidence="7 8" key="1">
    <citation type="submission" date="2021-06" db="EMBL/GenBank/DDBJ databases">
        <title>Candida outbreak in Lebanon.</title>
        <authorList>
            <person name="Finianos M."/>
        </authorList>
    </citation>
    <scope>NUCLEOTIDE SEQUENCE [LARGE SCALE GENOMIC DNA]</scope>
    <source>
        <strain evidence="7">CA3LBN</strain>
    </source>
</reference>
<comment type="function">
    <text evidence="4">Endonuclease that specifically degrades the RNA of RNA-DNA hybrids.</text>
</comment>
<feature type="compositionally biased region" description="Low complexity" evidence="5">
    <location>
        <begin position="66"/>
        <end position="89"/>
    </location>
</feature>
<dbReference type="PROSITE" id="PS50879">
    <property type="entry name" value="RNASE_H_1"/>
    <property type="match status" value="1"/>
</dbReference>
<dbReference type="Gene3D" id="3.30.420.10">
    <property type="entry name" value="Ribonuclease H-like superfamily/Ribonuclease H"/>
    <property type="match status" value="1"/>
</dbReference>
<feature type="compositionally biased region" description="Low complexity" evidence="5">
    <location>
        <begin position="111"/>
        <end position="132"/>
    </location>
</feature>
<dbReference type="CDD" id="cd09280">
    <property type="entry name" value="RNase_HI_eukaryote_like"/>
    <property type="match status" value="1"/>
</dbReference>
<evidence type="ECO:0000256" key="5">
    <source>
        <dbReference type="SAM" id="MobiDB-lite"/>
    </source>
</evidence>
<dbReference type="InterPro" id="IPR002156">
    <property type="entry name" value="RNaseH_domain"/>
</dbReference>
<dbReference type="SUPFAM" id="SSF53098">
    <property type="entry name" value="Ribonuclease H-like"/>
    <property type="match status" value="1"/>
</dbReference>
<gene>
    <name evidence="7" type="ORF">CA3LBN_001035</name>
</gene>
<sequence>MARKSKPAYYAVARGKSVGIYRSWDECKSNTSGYSNASFKKFDSPAAAQSFINANQSGGSGGSGSSGSYSSSRSSGGSSGRSNYSSGSSSSGGGGYSGGYSGSFYSGGGSSKSSSSNASSSKSSSGGSSKRSAVYVDGASRGNGKGGTPKSGYGVYYGPGDSRNAAVSLADVDDVKTTTPTNQRAELHALKHALGSALDSAKSGGEKYEIFTDSSYAKNCVDNWSKNWANNDWKNSAGKDVANKDIIEDAVGKYNAINEHYKSQGEPKLEITHVRGHEGIEGNEQADRLANEGADKM</sequence>
<dbReference type="PANTHER" id="PTHR10642">
    <property type="entry name" value="RIBONUCLEASE H1"/>
    <property type="match status" value="1"/>
</dbReference>
<evidence type="ECO:0000256" key="4">
    <source>
        <dbReference type="PIRNR" id="PIRNR036852"/>
    </source>
</evidence>
<dbReference type="SUPFAM" id="SSF55658">
    <property type="entry name" value="L9 N-domain-like"/>
    <property type="match status" value="1"/>
</dbReference>
<dbReference type="InterPro" id="IPR017067">
    <property type="entry name" value="RNase_H1_euk"/>
</dbReference>
<dbReference type="EMBL" id="CP076661">
    <property type="protein sequence ID" value="QWU86817.1"/>
    <property type="molecule type" value="Genomic_DNA"/>
</dbReference>
<accession>A0ABX8I4A8</accession>
<dbReference type="PIRSF" id="PIRSF036852">
    <property type="entry name" value="Ribonuclease_H1_euk"/>
    <property type="match status" value="1"/>
</dbReference>
<organism evidence="7 8">
    <name type="scientific">Candidozyma haemuli</name>
    <dbReference type="NCBI Taxonomy" id="45357"/>
    <lineage>
        <taxon>Eukaryota</taxon>
        <taxon>Fungi</taxon>
        <taxon>Dikarya</taxon>
        <taxon>Ascomycota</taxon>
        <taxon>Saccharomycotina</taxon>
        <taxon>Pichiomycetes</taxon>
        <taxon>Metschnikowiaceae</taxon>
        <taxon>Candidozyma</taxon>
    </lineage>
</organism>
<comment type="catalytic activity">
    <reaction evidence="4">
        <text>Endonucleolytic cleavage to 5'-phosphomonoester.</text>
        <dbReference type="EC" id="3.1.26.4"/>
    </reaction>
</comment>
<dbReference type="InterPro" id="IPR037056">
    <property type="entry name" value="RNase_H1_N_sf"/>
</dbReference>
<name>A0ABX8I4A8_9ASCO</name>
<comment type="cofactor">
    <cofactor evidence="1 4">
        <name>Mg(2+)</name>
        <dbReference type="ChEBI" id="CHEBI:18420"/>
    </cofactor>
</comment>
<dbReference type="Gene3D" id="3.40.970.10">
    <property type="entry name" value="Ribonuclease H1, N-terminal domain"/>
    <property type="match status" value="1"/>
</dbReference>
<dbReference type="Pfam" id="PF01693">
    <property type="entry name" value="Cauli_VI"/>
    <property type="match status" value="1"/>
</dbReference>
<feature type="region of interest" description="Disordered" evidence="5">
    <location>
        <begin position="107"/>
        <end position="157"/>
    </location>
</feature>
<dbReference type="InterPro" id="IPR036397">
    <property type="entry name" value="RNaseH_sf"/>
</dbReference>
<protein>
    <recommendedName>
        <fullName evidence="4">Ribonuclease H</fullName>
        <shortName evidence="4">RNase H</shortName>
        <ecNumber evidence="4">3.1.26.4</ecNumber>
    </recommendedName>
</protein>
<dbReference type="InterPro" id="IPR012337">
    <property type="entry name" value="RNaseH-like_sf"/>
</dbReference>
<dbReference type="InterPro" id="IPR011320">
    <property type="entry name" value="RNase_H1_N"/>
</dbReference>
<keyword evidence="8" id="KW-1185">Reference proteome</keyword>
<evidence type="ECO:0000313" key="7">
    <source>
        <dbReference type="EMBL" id="QWU86817.1"/>
    </source>
</evidence>
<dbReference type="EC" id="3.1.26.4" evidence="4"/>
<dbReference type="Pfam" id="PF00075">
    <property type="entry name" value="RNase_H"/>
    <property type="match status" value="1"/>
</dbReference>
<keyword evidence="4" id="KW-0378">Hydrolase</keyword>
<evidence type="ECO:0000256" key="2">
    <source>
        <dbReference type="ARBA" id="ARBA00005300"/>
    </source>
</evidence>
<keyword evidence="4" id="KW-0540">Nuclease</keyword>
<feature type="region of interest" description="Disordered" evidence="5">
    <location>
        <begin position="278"/>
        <end position="297"/>
    </location>
</feature>
<dbReference type="InterPro" id="IPR050092">
    <property type="entry name" value="RNase_H"/>
</dbReference>
<proteinExistence type="inferred from homology"/>
<evidence type="ECO:0000259" key="6">
    <source>
        <dbReference type="PROSITE" id="PS50879"/>
    </source>
</evidence>
<dbReference type="PANTHER" id="PTHR10642:SF30">
    <property type="entry name" value="RIBONUCLEASE H"/>
    <property type="match status" value="1"/>
</dbReference>
<dbReference type="InterPro" id="IPR009027">
    <property type="entry name" value="Ribosomal_bL9/RNase_H1_N"/>
</dbReference>
<keyword evidence="3 4" id="KW-0460">Magnesium</keyword>
<keyword evidence="4" id="KW-0479">Metal-binding</keyword>
<keyword evidence="4" id="KW-0255">Endonuclease</keyword>
<evidence type="ECO:0000256" key="1">
    <source>
        <dbReference type="ARBA" id="ARBA00001946"/>
    </source>
</evidence>
<dbReference type="Proteomes" id="UP000825434">
    <property type="component" value="Chromosome 1"/>
</dbReference>